<protein>
    <submittedName>
        <fullName evidence="3">Isoniazid inducible gene protein IniA</fullName>
    </submittedName>
</protein>
<sequence length="578" mass="64032">MANAPTWLTVLDETARVCAAHGRTDLIQWVKQKRAQLVDPKLRVLVVGEPKQGKSQLVNALINAPVCPVGDGLTTAIPTVVRHAEEPISTVVEGSGRDTTYAEIGVPRGLLADGLVLIDTPGADGDDLRAAGNSVAAPARADVVIMVTDATRELSVTEVNLLLHVVRSHPQVVVALTKTDIAPHWRLVAERNRQHLASAGIAAPLVPVSATLRLAAARTNDKAINAESGFPDLVARLKQYLTAKNDVLAPSAVGVLTATVIEQLAAPLRAELSAKDSEEPMARLYEAQRTLDELRRCSTRWQNTLNDEMTDLMSDIEYDLRERTRQIMRKVDDAFDAADPLRTWEDYQQWLETSLTEVAESNFAWLLQRCDWISGRVADHFVRYEADVVPEWRVNMPDLTRHIGTIDQPNIERFSAVQKVFTGLRGSYGGLLMFGLATTLAGMPLINPISLGAGALFGGKTIRDEGKSLLRRRQALAKTASQRHIDDFFLRLNKECKDTARWVQRILRDHYTSVTEQLHDAIVHSLRNAKQAADADAAERNKRQMELQQQMRRLATLYEQARELTVRPEGHAVLEPVA</sequence>
<dbReference type="Proteomes" id="UP001144280">
    <property type="component" value="Unassembled WGS sequence"/>
</dbReference>
<dbReference type="EMBL" id="BSDI01000004">
    <property type="protein sequence ID" value="GLH95896.1"/>
    <property type="molecule type" value="Genomic_DNA"/>
</dbReference>
<feature type="domain" description="G" evidence="2">
    <location>
        <begin position="43"/>
        <end position="178"/>
    </location>
</feature>
<comment type="caution">
    <text evidence="3">The sequence shown here is derived from an EMBL/GenBank/DDBJ whole genome shotgun (WGS) entry which is preliminary data.</text>
</comment>
<reference evidence="3" key="1">
    <citation type="submission" date="2022-12" db="EMBL/GenBank/DDBJ databases">
        <title>New Phytohabitans aurantiacus sp. RD004123 nov., an actinomycete isolated from soil.</title>
        <authorList>
            <person name="Triningsih D.W."/>
            <person name="Harunari E."/>
            <person name="Igarashi Y."/>
        </authorList>
    </citation>
    <scope>NUCLEOTIDE SEQUENCE</scope>
    <source>
        <strain evidence="3">RD004123</strain>
    </source>
</reference>
<dbReference type="Gene3D" id="3.40.50.300">
    <property type="entry name" value="P-loop containing nucleotide triphosphate hydrolases"/>
    <property type="match status" value="1"/>
</dbReference>
<proteinExistence type="predicted"/>
<evidence type="ECO:0000313" key="3">
    <source>
        <dbReference type="EMBL" id="GLH95896.1"/>
    </source>
</evidence>
<dbReference type="PANTHER" id="PTHR43681:SF1">
    <property type="entry name" value="SARCALUMENIN"/>
    <property type="match status" value="1"/>
</dbReference>
<keyword evidence="1" id="KW-0175">Coiled coil</keyword>
<keyword evidence="4" id="KW-1185">Reference proteome</keyword>
<dbReference type="Pfam" id="PF01926">
    <property type="entry name" value="MMR_HSR1"/>
    <property type="match status" value="1"/>
</dbReference>
<evidence type="ECO:0000256" key="1">
    <source>
        <dbReference type="SAM" id="Coils"/>
    </source>
</evidence>
<dbReference type="InterPro" id="IPR051943">
    <property type="entry name" value="TRAFAC_Dynamin-like_GTPase"/>
</dbReference>
<name>A0ABQ5QPR8_9ACTN</name>
<dbReference type="InterPro" id="IPR006073">
    <property type="entry name" value="GTP-bd"/>
</dbReference>
<accession>A0ABQ5QPR8</accession>
<evidence type="ECO:0000259" key="2">
    <source>
        <dbReference type="Pfam" id="PF01926"/>
    </source>
</evidence>
<dbReference type="InterPro" id="IPR027417">
    <property type="entry name" value="P-loop_NTPase"/>
</dbReference>
<gene>
    <name evidence="3" type="ORF">Pa4123_11680</name>
</gene>
<dbReference type="PANTHER" id="PTHR43681">
    <property type="entry name" value="TRANSMEMBRANE GTPASE FZO"/>
    <property type="match status" value="1"/>
</dbReference>
<feature type="coiled-coil region" evidence="1">
    <location>
        <begin position="528"/>
        <end position="567"/>
    </location>
</feature>
<evidence type="ECO:0000313" key="4">
    <source>
        <dbReference type="Proteomes" id="UP001144280"/>
    </source>
</evidence>
<dbReference type="RefSeq" id="WP_281892974.1">
    <property type="nucleotide sequence ID" value="NZ_BSDI01000004.1"/>
</dbReference>
<organism evidence="3 4">
    <name type="scientific">Phytohabitans aurantiacus</name>
    <dbReference type="NCBI Taxonomy" id="3016789"/>
    <lineage>
        <taxon>Bacteria</taxon>
        <taxon>Bacillati</taxon>
        <taxon>Actinomycetota</taxon>
        <taxon>Actinomycetes</taxon>
        <taxon>Micromonosporales</taxon>
        <taxon>Micromonosporaceae</taxon>
    </lineage>
</organism>
<dbReference type="SUPFAM" id="SSF52540">
    <property type="entry name" value="P-loop containing nucleoside triphosphate hydrolases"/>
    <property type="match status" value="1"/>
</dbReference>